<name>J3NEK9_ORYBR</name>
<protein>
    <recommendedName>
        <fullName evidence="3">DUF295 domain-containing protein</fullName>
    </recommendedName>
</protein>
<evidence type="ECO:0000313" key="2">
    <source>
        <dbReference type="Proteomes" id="UP000006038"/>
    </source>
</evidence>
<keyword evidence="2" id="KW-1185">Reference proteome</keyword>
<sequence length="149" mass="16652">MTTHRDSTYGYIADDPGQQNVCFHADAAGSVRSFRFAMRYLLESAGRLLMVRRSSRKEEQAPIRFEVFEADLTGERHPAGGRRCGACTAGRSSSTQGVLKSLHGEDVGEYSVGVYDMRDGMTSPLPLPESAKKDIQLHHQYPVWFFPTH</sequence>
<reference evidence="1" key="2">
    <citation type="submission" date="2013-04" db="UniProtKB">
        <authorList>
            <consortium name="EnsemblPlants"/>
        </authorList>
    </citation>
    <scope>IDENTIFICATION</scope>
</reference>
<dbReference type="HOGENOM" id="CLU_1752538_0_0_1"/>
<evidence type="ECO:0000313" key="1">
    <source>
        <dbReference type="EnsemblPlants" id="OB12G24170.1"/>
    </source>
</evidence>
<dbReference type="Gramene" id="OB12G24170.1">
    <property type="protein sequence ID" value="OB12G24170.1"/>
    <property type="gene ID" value="OB12G24170"/>
</dbReference>
<organism evidence="1">
    <name type="scientific">Oryza brachyantha</name>
    <name type="common">malo sina</name>
    <dbReference type="NCBI Taxonomy" id="4533"/>
    <lineage>
        <taxon>Eukaryota</taxon>
        <taxon>Viridiplantae</taxon>
        <taxon>Streptophyta</taxon>
        <taxon>Embryophyta</taxon>
        <taxon>Tracheophyta</taxon>
        <taxon>Spermatophyta</taxon>
        <taxon>Magnoliopsida</taxon>
        <taxon>Liliopsida</taxon>
        <taxon>Poales</taxon>
        <taxon>Poaceae</taxon>
        <taxon>BOP clade</taxon>
        <taxon>Oryzoideae</taxon>
        <taxon>Oryzeae</taxon>
        <taxon>Oryzinae</taxon>
        <taxon>Oryza</taxon>
    </lineage>
</organism>
<reference evidence="1" key="1">
    <citation type="journal article" date="2013" name="Nat. Commun.">
        <title>Whole-genome sequencing of Oryza brachyantha reveals mechanisms underlying Oryza genome evolution.</title>
        <authorList>
            <person name="Chen J."/>
            <person name="Huang Q."/>
            <person name="Gao D."/>
            <person name="Wang J."/>
            <person name="Lang Y."/>
            <person name="Liu T."/>
            <person name="Li B."/>
            <person name="Bai Z."/>
            <person name="Luis Goicoechea J."/>
            <person name="Liang C."/>
            <person name="Chen C."/>
            <person name="Zhang W."/>
            <person name="Sun S."/>
            <person name="Liao Y."/>
            <person name="Zhang X."/>
            <person name="Yang L."/>
            <person name="Song C."/>
            <person name="Wang M."/>
            <person name="Shi J."/>
            <person name="Liu G."/>
            <person name="Liu J."/>
            <person name="Zhou H."/>
            <person name="Zhou W."/>
            <person name="Yu Q."/>
            <person name="An N."/>
            <person name="Chen Y."/>
            <person name="Cai Q."/>
            <person name="Wang B."/>
            <person name="Liu B."/>
            <person name="Min J."/>
            <person name="Huang Y."/>
            <person name="Wu H."/>
            <person name="Li Z."/>
            <person name="Zhang Y."/>
            <person name="Yin Y."/>
            <person name="Song W."/>
            <person name="Jiang J."/>
            <person name="Jackson S.A."/>
            <person name="Wing R.A."/>
            <person name="Wang J."/>
            <person name="Chen M."/>
        </authorList>
    </citation>
    <scope>NUCLEOTIDE SEQUENCE [LARGE SCALE GENOMIC DNA]</scope>
    <source>
        <strain evidence="1">cv. IRGC 101232</strain>
    </source>
</reference>
<dbReference type="Proteomes" id="UP000006038">
    <property type="component" value="Chromosome 12"/>
</dbReference>
<evidence type="ECO:0008006" key="3">
    <source>
        <dbReference type="Google" id="ProtNLM"/>
    </source>
</evidence>
<accession>J3NEK9</accession>
<dbReference type="EnsemblPlants" id="OB12G24170.1">
    <property type="protein sequence ID" value="OB12G24170.1"/>
    <property type="gene ID" value="OB12G24170"/>
</dbReference>
<dbReference type="AlphaFoldDB" id="J3NEK9"/>
<proteinExistence type="predicted"/>